<keyword evidence="2" id="KW-0732">Signal</keyword>
<evidence type="ECO:0000256" key="2">
    <source>
        <dbReference type="SAM" id="SignalP"/>
    </source>
</evidence>
<dbReference type="AlphaFoldDB" id="A0A9N9PRX3"/>
<feature type="compositionally biased region" description="Low complexity" evidence="1">
    <location>
        <begin position="285"/>
        <end position="327"/>
    </location>
</feature>
<dbReference type="OrthoDB" id="10477133at2759"/>
<proteinExistence type="predicted"/>
<gene>
    <name evidence="3" type="ORF">HYFRA_00005727</name>
</gene>
<feature type="signal peptide" evidence="2">
    <location>
        <begin position="1"/>
        <end position="21"/>
    </location>
</feature>
<keyword evidence="4" id="KW-1185">Reference proteome</keyword>
<evidence type="ECO:0000256" key="1">
    <source>
        <dbReference type="SAM" id="MobiDB-lite"/>
    </source>
</evidence>
<feature type="region of interest" description="Disordered" evidence="1">
    <location>
        <begin position="196"/>
        <end position="221"/>
    </location>
</feature>
<feature type="compositionally biased region" description="Low complexity" evidence="1">
    <location>
        <begin position="157"/>
        <end position="172"/>
    </location>
</feature>
<feature type="region of interest" description="Disordered" evidence="1">
    <location>
        <begin position="93"/>
        <end position="125"/>
    </location>
</feature>
<name>A0A9N9PRX3_9HELO</name>
<sequence length="354" mass="36968">MFPKQLITLALLAFRSPLTAAISPNEECGCTKTIYKTITETATEISGQSSSIEAPSALPYSSTTTGYLTFTETSTETVIATLSRTTTTLTSRLPPITVTLPPSEPSEMSVPTGSQTGVADGQPSLPLSSISSIATLLTTSPKPPYANSTTSRSGCRSNGTSVSTSISSPTSYTASEIYTSNTASIQLSTTETGYTPSTLQTSVSNSNSGASNTADPNLSSSYIQNTTQLPFSSQTSTSVPSTPLSSSAGYTSGVPGFTQGHPAMDISTSSEIIYTYETSSATRFPPSYTASPQPTASSSATIDPITTPAAPSPTSLQTTTLKQYYTYNPPEDMQRRHRGGYENAREGEGPWANA</sequence>
<dbReference type="Proteomes" id="UP000696280">
    <property type="component" value="Unassembled WGS sequence"/>
</dbReference>
<accession>A0A9N9PRX3</accession>
<feature type="compositionally biased region" description="Low complexity" evidence="1">
    <location>
        <begin position="231"/>
        <end position="247"/>
    </location>
</feature>
<feature type="region of interest" description="Disordered" evidence="1">
    <location>
        <begin position="285"/>
        <end position="354"/>
    </location>
</feature>
<feature type="chain" id="PRO_5040212733" evidence="2">
    <location>
        <begin position="22"/>
        <end position="354"/>
    </location>
</feature>
<feature type="region of interest" description="Disordered" evidence="1">
    <location>
        <begin position="138"/>
        <end position="172"/>
    </location>
</feature>
<comment type="caution">
    <text evidence="3">The sequence shown here is derived from an EMBL/GenBank/DDBJ whole genome shotgun (WGS) entry which is preliminary data.</text>
</comment>
<evidence type="ECO:0000313" key="3">
    <source>
        <dbReference type="EMBL" id="CAG8951922.1"/>
    </source>
</evidence>
<evidence type="ECO:0000313" key="4">
    <source>
        <dbReference type="Proteomes" id="UP000696280"/>
    </source>
</evidence>
<organism evidence="3 4">
    <name type="scientific">Hymenoscyphus fraxineus</name>
    <dbReference type="NCBI Taxonomy" id="746836"/>
    <lineage>
        <taxon>Eukaryota</taxon>
        <taxon>Fungi</taxon>
        <taxon>Dikarya</taxon>
        <taxon>Ascomycota</taxon>
        <taxon>Pezizomycotina</taxon>
        <taxon>Leotiomycetes</taxon>
        <taxon>Helotiales</taxon>
        <taxon>Helotiaceae</taxon>
        <taxon>Hymenoscyphus</taxon>
    </lineage>
</organism>
<feature type="region of interest" description="Disordered" evidence="1">
    <location>
        <begin position="231"/>
        <end position="250"/>
    </location>
</feature>
<dbReference type="EMBL" id="CAJVRL010000044">
    <property type="protein sequence ID" value="CAG8951922.1"/>
    <property type="molecule type" value="Genomic_DNA"/>
</dbReference>
<protein>
    <submittedName>
        <fullName evidence="3">Uncharacterized protein</fullName>
    </submittedName>
</protein>
<feature type="compositionally biased region" description="Basic and acidic residues" evidence="1">
    <location>
        <begin position="339"/>
        <end position="348"/>
    </location>
</feature>
<reference evidence="3" key="1">
    <citation type="submission" date="2021-07" db="EMBL/GenBank/DDBJ databases">
        <authorList>
            <person name="Durling M."/>
        </authorList>
    </citation>
    <scope>NUCLEOTIDE SEQUENCE</scope>
</reference>
<feature type="compositionally biased region" description="Polar residues" evidence="1">
    <location>
        <begin position="146"/>
        <end position="156"/>
    </location>
</feature>